<reference evidence="6" key="1">
    <citation type="journal article" date="2014" name="Nat. Commun.">
        <title>Genome sequence of mungbean and insights into evolution within Vigna species.</title>
        <authorList>
            <person name="Kang Y.J."/>
            <person name="Kim S.K."/>
            <person name="Kim M.Y."/>
            <person name="Lestari P."/>
            <person name="Kim K.H."/>
            <person name="Ha B.K."/>
            <person name="Jun T.H."/>
            <person name="Hwang W.J."/>
            <person name="Lee T."/>
            <person name="Lee J."/>
            <person name="Shim S."/>
            <person name="Yoon M.Y."/>
            <person name="Jang Y.E."/>
            <person name="Han K.S."/>
            <person name="Taeprayoon P."/>
            <person name="Yoon N."/>
            <person name="Somta P."/>
            <person name="Tanya P."/>
            <person name="Kim K.S."/>
            <person name="Gwag J.G."/>
            <person name="Moon J.K."/>
            <person name="Lee Y.H."/>
            <person name="Park B.S."/>
            <person name="Bombarely A."/>
            <person name="Doyle J.J."/>
            <person name="Jackson S.A."/>
            <person name="Schafleitner R."/>
            <person name="Srinives P."/>
            <person name="Varshney R.K."/>
            <person name="Lee S.H."/>
        </authorList>
    </citation>
    <scope>NUCLEOTIDE SEQUENCE [LARGE SCALE GENOMIC DNA]</scope>
    <source>
        <strain evidence="6">cv. VC1973A</strain>
    </source>
</reference>
<dbReference type="GeneID" id="106773964"/>
<dbReference type="AlphaFoldDB" id="A0A1S3VDD5"/>
<evidence type="ECO:0000256" key="1">
    <source>
        <dbReference type="ARBA" id="ARBA00004123"/>
    </source>
</evidence>
<keyword evidence="3" id="KW-0804">Transcription</keyword>
<evidence type="ECO:0000256" key="2">
    <source>
        <dbReference type="ARBA" id="ARBA00023015"/>
    </source>
</evidence>
<dbReference type="STRING" id="3916.A0A1S3VDD5"/>
<sequence length="262" mass="29579">MNDDELHLFNEHDVNSLEEELMKGESTSGFDINNKKKNNIDGGSCLKTNTQHANSGSEKHICSSCTLAFEDSTVVSNVADEALHAKPEKKRSTFHQMNQHIMAERKRREKISTMMEELSAMLPGLEKLDKISILGKTIDYVKHLQNRVNDLQEQKRKTESKCSKNNGSNVNISENFPKVDASVSGKDVRIRVICDRRQHIVAKLFSKLESHHLSIVRSSVLPLGSSALNISIICQVEHFSMAIDDLVNNLNEDLLKLYNLQH</sequence>
<keyword evidence="2" id="KW-0805">Transcription regulation</keyword>
<dbReference type="Pfam" id="PF00010">
    <property type="entry name" value="HLH"/>
    <property type="match status" value="1"/>
</dbReference>
<dbReference type="SMART" id="SM00353">
    <property type="entry name" value="HLH"/>
    <property type="match status" value="1"/>
</dbReference>
<dbReference type="GO" id="GO:0046983">
    <property type="term" value="F:protein dimerization activity"/>
    <property type="evidence" value="ECO:0007669"/>
    <property type="project" value="InterPro"/>
</dbReference>
<protein>
    <submittedName>
        <fullName evidence="7">Transcription factor bHLH18-like</fullName>
    </submittedName>
</protein>
<name>A0A1S3VDD5_VIGRR</name>
<dbReference type="SUPFAM" id="SSF47459">
    <property type="entry name" value="HLH, helix-loop-helix DNA-binding domain"/>
    <property type="match status" value="1"/>
</dbReference>
<dbReference type="PROSITE" id="PS50888">
    <property type="entry name" value="BHLH"/>
    <property type="match status" value="1"/>
</dbReference>
<gene>
    <name evidence="7" type="primary">LOC106773964</name>
</gene>
<reference evidence="7" key="2">
    <citation type="submission" date="2025-08" db="UniProtKB">
        <authorList>
            <consortium name="RefSeq"/>
        </authorList>
    </citation>
    <scope>IDENTIFICATION</scope>
    <source>
        <tissue evidence="7">Leaf</tissue>
    </source>
</reference>
<dbReference type="Gene3D" id="4.10.280.10">
    <property type="entry name" value="Helix-loop-helix DNA-binding domain"/>
    <property type="match status" value="1"/>
</dbReference>
<dbReference type="InterPro" id="IPR036638">
    <property type="entry name" value="HLH_DNA-bd_sf"/>
</dbReference>
<proteinExistence type="predicted"/>
<dbReference type="RefSeq" id="XP_014516222.1">
    <property type="nucleotide sequence ID" value="XM_014660736.2"/>
</dbReference>
<dbReference type="Proteomes" id="UP000087766">
    <property type="component" value="Chromosome 9"/>
</dbReference>
<evidence type="ECO:0000256" key="3">
    <source>
        <dbReference type="ARBA" id="ARBA00023163"/>
    </source>
</evidence>
<evidence type="ECO:0000313" key="6">
    <source>
        <dbReference type="Proteomes" id="UP000087766"/>
    </source>
</evidence>
<accession>A0A1S3VDD5</accession>
<evidence type="ECO:0000313" key="7">
    <source>
        <dbReference type="RefSeq" id="XP_014516222.1"/>
    </source>
</evidence>
<comment type="subcellular location">
    <subcellularLocation>
        <location evidence="1">Nucleus</location>
    </subcellularLocation>
</comment>
<dbReference type="PANTHER" id="PTHR45959:SF2">
    <property type="entry name" value="BHLH TRANSCRIPTION FACTOR"/>
    <property type="match status" value="1"/>
</dbReference>
<evidence type="ECO:0000259" key="5">
    <source>
        <dbReference type="PROSITE" id="PS50888"/>
    </source>
</evidence>
<keyword evidence="6" id="KW-1185">Reference proteome</keyword>
<dbReference type="InterPro" id="IPR011598">
    <property type="entry name" value="bHLH_dom"/>
</dbReference>
<organism evidence="6 7">
    <name type="scientific">Vigna radiata var. radiata</name>
    <name type="common">Mung bean</name>
    <name type="synonym">Phaseolus aureus</name>
    <dbReference type="NCBI Taxonomy" id="3916"/>
    <lineage>
        <taxon>Eukaryota</taxon>
        <taxon>Viridiplantae</taxon>
        <taxon>Streptophyta</taxon>
        <taxon>Embryophyta</taxon>
        <taxon>Tracheophyta</taxon>
        <taxon>Spermatophyta</taxon>
        <taxon>Magnoliopsida</taxon>
        <taxon>eudicotyledons</taxon>
        <taxon>Gunneridae</taxon>
        <taxon>Pentapetalae</taxon>
        <taxon>rosids</taxon>
        <taxon>fabids</taxon>
        <taxon>Fabales</taxon>
        <taxon>Fabaceae</taxon>
        <taxon>Papilionoideae</taxon>
        <taxon>50 kb inversion clade</taxon>
        <taxon>NPAAA clade</taxon>
        <taxon>indigoferoid/millettioid clade</taxon>
        <taxon>Phaseoleae</taxon>
        <taxon>Vigna</taxon>
    </lineage>
</organism>
<dbReference type="InterPro" id="IPR052610">
    <property type="entry name" value="bHLH_transcription_regulator"/>
</dbReference>
<dbReference type="GO" id="GO:0005634">
    <property type="term" value="C:nucleus"/>
    <property type="evidence" value="ECO:0007669"/>
    <property type="project" value="UniProtKB-SubCell"/>
</dbReference>
<dbReference type="KEGG" id="vra:106773964"/>
<dbReference type="PANTHER" id="PTHR45959">
    <property type="entry name" value="BHLH TRANSCRIPTION FACTOR"/>
    <property type="match status" value="1"/>
</dbReference>
<evidence type="ECO:0000256" key="4">
    <source>
        <dbReference type="ARBA" id="ARBA00023242"/>
    </source>
</evidence>
<dbReference type="OrthoDB" id="650644at2759"/>
<feature type="domain" description="BHLH" evidence="5">
    <location>
        <begin position="95"/>
        <end position="144"/>
    </location>
</feature>
<keyword evidence="4" id="KW-0539">Nucleus</keyword>